<evidence type="ECO:0000256" key="7">
    <source>
        <dbReference type="ARBA" id="ARBA00022691"/>
    </source>
</evidence>
<keyword evidence="15" id="KW-1185">Reference proteome</keyword>
<dbReference type="InterPro" id="IPR025770">
    <property type="entry name" value="PPMT_MeTrfase"/>
</dbReference>
<dbReference type="PANTHER" id="PTHR12714:SF9">
    <property type="entry name" value="PROTEIN-S-ISOPRENYLCYSTEINE O-METHYLTRANSFERASE"/>
    <property type="match status" value="1"/>
</dbReference>
<dbReference type="GO" id="GO:0005789">
    <property type="term" value="C:endoplasmic reticulum membrane"/>
    <property type="evidence" value="ECO:0007669"/>
    <property type="project" value="UniProtKB-SubCell"/>
</dbReference>
<sequence length="296" mass="34184">MDGLVRKLMAAIRYDVELRHSLFSVLLSVTLTHVLMDGLVRKLMAAIRYNVELRHSLFSVLLSVTLTHVTYVFIPTERQLLPLIISVPLSATLSVLACGWRARWNVAQASLLGSIFSLSLLCCFTTRNVYLAQFARYLMCIAAFHYGEFLATALTNRADLDLSSYLLDHSLAYWAAAALSWVEYVLEVWYLPVLKNPYVSYAGLVPVICGDCLRKLAMAHAKGGFTHQVAVQKRSEHRLITDGVYGLVRHPGYLGWLIWSLGTQVTIASTTHYYYYCCCYYYYYYYYYYRYYYRYY</sequence>
<evidence type="ECO:0000256" key="13">
    <source>
        <dbReference type="RuleBase" id="RU362022"/>
    </source>
</evidence>
<feature type="transmembrane region" description="Helical" evidence="13">
    <location>
        <begin position="80"/>
        <end position="99"/>
    </location>
</feature>
<comment type="function">
    <text evidence="11">Catalyzes the post-translational methylation of isoprenylated C-terminal cysteine residues.</text>
</comment>
<dbReference type="Pfam" id="PF04140">
    <property type="entry name" value="ICMT"/>
    <property type="match status" value="1"/>
</dbReference>
<dbReference type="WBParaSite" id="GPUH_0002691701-mRNA-1">
    <property type="protein sequence ID" value="GPUH_0002691701-mRNA-1"/>
    <property type="gene ID" value="GPUH_0002691701"/>
</dbReference>
<keyword evidence="9 13" id="KW-1133">Transmembrane helix</keyword>
<evidence type="ECO:0000256" key="12">
    <source>
        <dbReference type="ARBA" id="ARBA00023656"/>
    </source>
</evidence>
<comment type="similarity">
    <text evidence="3 13">Belongs to the class VI-like SAM-binding methyltransferase superfamily. Isoprenylcysteine carboxyl methyltransferase family.</text>
</comment>
<feature type="transmembrane region" description="Helical" evidence="13">
    <location>
        <begin position="20"/>
        <end position="36"/>
    </location>
</feature>
<evidence type="ECO:0000256" key="9">
    <source>
        <dbReference type="ARBA" id="ARBA00022989"/>
    </source>
</evidence>
<keyword evidence="13" id="KW-0256">Endoplasmic reticulum</keyword>
<dbReference type="EMBL" id="UYRT01115334">
    <property type="protein sequence ID" value="VDN49625.1"/>
    <property type="molecule type" value="Genomic_DNA"/>
</dbReference>
<keyword evidence="6" id="KW-0808">Transferase</keyword>
<evidence type="ECO:0000256" key="6">
    <source>
        <dbReference type="ARBA" id="ARBA00022679"/>
    </source>
</evidence>
<reference evidence="14 15" key="2">
    <citation type="submission" date="2018-11" db="EMBL/GenBank/DDBJ databases">
        <authorList>
            <consortium name="Pathogen Informatics"/>
        </authorList>
    </citation>
    <scope>NUCLEOTIDE SEQUENCE [LARGE SCALE GENOMIC DNA]</scope>
</reference>
<name>A0A183F0Z6_9BILA</name>
<evidence type="ECO:0000256" key="8">
    <source>
        <dbReference type="ARBA" id="ARBA00022692"/>
    </source>
</evidence>
<dbReference type="OrthoDB" id="422086at2759"/>
<gene>
    <name evidence="14" type="ORF">GPUH_LOCUS26888</name>
</gene>
<evidence type="ECO:0000313" key="15">
    <source>
        <dbReference type="Proteomes" id="UP000271098"/>
    </source>
</evidence>
<organism evidence="16">
    <name type="scientific">Gongylonema pulchrum</name>
    <dbReference type="NCBI Taxonomy" id="637853"/>
    <lineage>
        <taxon>Eukaryota</taxon>
        <taxon>Metazoa</taxon>
        <taxon>Ecdysozoa</taxon>
        <taxon>Nematoda</taxon>
        <taxon>Chromadorea</taxon>
        <taxon>Rhabditida</taxon>
        <taxon>Spirurina</taxon>
        <taxon>Spiruromorpha</taxon>
        <taxon>Spiruroidea</taxon>
        <taxon>Gongylonematidae</taxon>
        <taxon>Gongylonema</taxon>
    </lineage>
</organism>
<dbReference type="PROSITE" id="PS51564">
    <property type="entry name" value="SAM_ICMT"/>
    <property type="match status" value="1"/>
</dbReference>
<dbReference type="GO" id="GO:0032259">
    <property type="term" value="P:methylation"/>
    <property type="evidence" value="ECO:0007669"/>
    <property type="project" value="UniProtKB-KW"/>
</dbReference>
<keyword evidence="10 13" id="KW-0472">Membrane</keyword>
<evidence type="ECO:0000256" key="1">
    <source>
        <dbReference type="ARBA" id="ARBA00001450"/>
    </source>
</evidence>
<dbReference type="EC" id="2.1.1.100" evidence="4 13"/>
<reference evidence="16" key="1">
    <citation type="submission" date="2016-06" db="UniProtKB">
        <authorList>
            <consortium name="WormBaseParasite"/>
        </authorList>
    </citation>
    <scope>IDENTIFICATION</scope>
</reference>
<dbReference type="Proteomes" id="UP000271098">
    <property type="component" value="Unassembled WGS sequence"/>
</dbReference>
<feature type="transmembrane region" description="Helical" evidence="13">
    <location>
        <begin position="111"/>
        <end position="130"/>
    </location>
</feature>
<proteinExistence type="inferred from homology"/>
<evidence type="ECO:0000256" key="3">
    <source>
        <dbReference type="ARBA" id="ARBA00009140"/>
    </source>
</evidence>
<feature type="transmembrane region" description="Helical" evidence="13">
    <location>
        <begin position="57"/>
        <end position="74"/>
    </location>
</feature>
<accession>A0A183F0Z6</accession>
<keyword evidence="7 13" id="KW-0949">S-adenosyl-L-methionine</keyword>
<evidence type="ECO:0000313" key="16">
    <source>
        <dbReference type="WBParaSite" id="GPUH_0002691701-mRNA-1"/>
    </source>
</evidence>
<comment type="catalytic activity">
    <reaction evidence="1 13">
        <text>[protein]-C-terminal S-[(2E,6E)-farnesyl]-L-cysteine + S-adenosyl-L-methionine = [protein]-C-terminal S-[(2E,6E)-farnesyl]-L-cysteine methyl ester + S-adenosyl-L-homocysteine</text>
        <dbReference type="Rhea" id="RHEA:21672"/>
        <dbReference type="Rhea" id="RHEA-COMP:12125"/>
        <dbReference type="Rhea" id="RHEA-COMP:12126"/>
        <dbReference type="ChEBI" id="CHEBI:57856"/>
        <dbReference type="ChEBI" id="CHEBI:59789"/>
        <dbReference type="ChEBI" id="CHEBI:90510"/>
        <dbReference type="ChEBI" id="CHEBI:90511"/>
        <dbReference type="EC" id="2.1.1.100"/>
    </reaction>
</comment>
<feature type="transmembrane region" description="Helical" evidence="13">
    <location>
        <begin position="166"/>
        <end position="186"/>
    </location>
</feature>
<dbReference type="Gene3D" id="1.20.120.1630">
    <property type="match status" value="1"/>
</dbReference>
<evidence type="ECO:0000256" key="5">
    <source>
        <dbReference type="ARBA" id="ARBA00022603"/>
    </source>
</evidence>
<dbReference type="InterPro" id="IPR007269">
    <property type="entry name" value="ICMT_MeTrfase"/>
</dbReference>
<protein>
    <recommendedName>
        <fullName evidence="12 13">Protein-S-isoprenylcysteine O-methyltransferase</fullName>
        <ecNumber evidence="4 13">2.1.1.100</ecNumber>
    </recommendedName>
</protein>
<keyword evidence="8 13" id="KW-0812">Transmembrane</keyword>
<evidence type="ECO:0000256" key="2">
    <source>
        <dbReference type="ARBA" id="ARBA00004141"/>
    </source>
</evidence>
<dbReference type="AlphaFoldDB" id="A0A183F0Z6"/>
<dbReference type="GO" id="GO:0004671">
    <property type="term" value="F:protein C-terminal S-isoprenylcysteine carboxyl O-methyltransferase activity"/>
    <property type="evidence" value="ECO:0007669"/>
    <property type="project" value="UniProtKB-EC"/>
</dbReference>
<evidence type="ECO:0000256" key="4">
    <source>
        <dbReference type="ARBA" id="ARBA00012151"/>
    </source>
</evidence>
<keyword evidence="5 13" id="KW-0489">Methyltransferase</keyword>
<evidence type="ECO:0000256" key="11">
    <source>
        <dbReference type="ARBA" id="ARBA00023572"/>
    </source>
</evidence>
<evidence type="ECO:0000256" key="10">
    <source>
        <dbReference type="ARBA" id="ARBA00023136"/>
    </source>
</evidence>
<dbReference type="PANTHER" id="PTHR12714">
    <property type="entry name" value="PROTEIN-S ISOPRENYLCYSTEINE O-METHYLTRANSFERASE"/>
    <property type="match status" value="1"/>
</dbReference>
<evidence type="ECO:0000313" key="14">
    <source>
        <dbReference type="EMBL" id="VDN49625.1"/>
    </source>
</evidence>
<comment type="subcellular location">
    <subcellularLocation>
        <location evidence="13">Endoplasmic reticulum membrane</location>
        <topology evidence="13">Multi-pass membrane protein</topology>
    </subcellularLocation>
    <subcellularLocation>
        <location evidence="2">Membrane</location>
        <topology evidence="2">Multi-pass membrane protein</topology>
    </subcellularLocation>
</comment>